<feature type="compositionally biased region" description="Basic and acidic residues" evidence="1">
    <location>
        <begin position="912"/>
        <end position="923"/>
    </location>
</feature>
<feature type="region of interest" description="Disordered" evidence="1">
    <location>
        <begin position="150"/>
        <end position="223"/>
    </location>
</feature>
<feature type="region of interest" description="Disordered" evidence="1">
    <location>
        <begin position="756"/>
        <end position="806"/>
    </location>
</feature>
<evidence type="ECO:0000256" key="1">
    <source>
        <dbReference type="SAM" id="MobiDB-lite"/>
    </source>
</evidence>
<reference evidence="3" key="1">
    <citation type="submission" date="2022-01" db="EMBL/GenBank/DDBJ databases">
        <authorList>
            <person name="King R."/>
        </authorList>
    </citation>
    <scope>NUCLEOTIDE SEQUENCE</scope>
</reference>
<feature type="compositionally biased region" description="Basic and acidic residues" evidence="1">
    <location>
        <begin position="773"/>
        <end position="791"/>
    </location>
</feature>
<feature type="compositionally biased region" description="Polar residues" evidence="1">
    <location>
        <begin position="609"/>
        <end position="627"/>
    </location>
</feature>
<feature type="compositionally biased region" description="Basic and acidic residues" evidence="1">
    <location>
        <begin position="202"/>
        <end position="213"/>
    </location>
</feature>
<feature type="compositionally biased region" description="Basic and acidic residues" evidence="1">
    <location>
        <begin position="355"/>
        <end position="478"/>
    </location>
</feature>
<sequence>MEVISNSYMPGDLRLVEQLVSELKSQGIFDQFRKECIADVDTKPAYQNLRQRVEGTVTTFLKQQTWNVELNKNQLREHLRKNLYESGFLETGVERIVDQVVNPKISTVFLPKVEEVVYKFLGVEKPNNRIKKEEKKVSITDLLPTDLEAVSPESSECSFKHEKKTDNQNDSLNSSGKMDEDESPAFEPLGNITTTDNDPLDEDNKMQLDENSHSSEISGSQNNEALQKTEMRNSLIDSSNQDSQNSMETRLSIVTSEDTTKMEICEDSSTDNKNDGKFEEGNAGRSTENVFSFKDFKKDEPMVSKASERTSESDKKDKRSKSSDKYRDKKDDRHRKSSSSRDRDKYSSKHSSHKTSKDRDSYKKDSRDKDRSKERNDRERDRSSKYDREKSKSGKDKKSERSKESSAKDEKDQDKYKQEKSKSEKEKSNKDKPKSDKDNYARGNEKDYSKNKEKSDKDKEKYAKDKHKEKDNDKDKNRTSSSSNNSNNSKHGVAKDKKKDSNHSSDKKEKHNKESADSKSKSTEKKKKDETNKHDSNKKEPKDPKKKSKDDHYSSKIKKNDRRSTDRDSNDGASSKNNDTESMSSRSESNSQEHSNSSFSGSGDSGNSDQAEPTNKAPSETSDNSNKLHPVKYMKPKFASNINEAMKIMKIRKQLARLEKQNQLSLSTIDLSNKNGSECSSNDRLLLKEILANNEVNKMKELDKEVLINNVSIMENAELMEQPVKRANLSMENFEALEAKLAQVMSHVNYNSYESDEDYEVPEYTSNNPDSNLNKDTRNKSDDDLLKKDSSISENTKNNQANNNPLSGLECKDECLYLDKPSDYEEKNLKYLKNIISQFEEERDDKRGIKRKLDESIVFKNNIEMQYTDIVHNRRDSNSSNKVGSKANKKRMCNNTDITPDEHFSLPLSPAESDKSGDRKEEDLLIPTKQKRIIRGYSQRYSSEDLYKPRPVIGRRNKFPRHVDN</sequence>
<dbReference type="GO" id="GO:0048188">
    <property type="term" value="C:Set1C/COMPASS complex"/>
    <property type="evidence" value="ECO:0007669"/>
    <property type="project" value="TreeGrafter"/>
</dbReference>
<evidence type="ECO:0000259" key="2">
    <source>
        <dbReference type="Pfam" id="PF05205"/>
    </source>
</evidence>
<dbReference type="PANTHER" id="PTHR31532">
    <property type="entry name" value="BIORIENTATION OF CHROMOSOMES IN CELL DIVISION 1 FAMILY MEMBER"/>
    <property type="match status" value="1"/>
</dbReference>
<dbReference type="GO" id="GO:0031297">
    <property type="term" value="P:replication fork processing"/>
    <property type="evidence" value="ECO:0007669"/>
    <property type="project" value="TreeGrafter"/>
</dbReference>
<feature type="compositionally biased region" description="Basic and acidic residues" evidence="1">
    <location>
        <begin position="158"/>
        <end position="167"/>
    </location>
</feature>
<dbReference type="Pfam" id="PF05205">
    <property type="entry name" value="COMPASS-Shg1"/>
    <property type="match status" value="1"/>
</dbReference>
<dbReference type="AlphaFoldDB" id="A0A9N9TJH3"/>
<name>A0A9N9TJH3_PHYSR</name>
<evidence type="ECO:0000313" key="3">
    <source>
        <dbReference type="EMBL" id="CAG9856406.1"/>
    </source>
</evidence>
<feature type="region of interest" description="Disordered" evidence="1">
    <location>
        <begin position="235"/>
        <end position="633"/>
    </location>
</feature>
<feature type="compositionally biased region" description="Low complexity" evidence="1">
    <location>
        <begin position="479"/>
        <end position="490"/>
    </location>
</feature>
<accession>A0A9N9TJH3</accession>
<dbReference type="PANTHER" id="PTHR31532:SF10">
    <property type="entry name" value="BIORIENTATION OF CHROMOSOMES IN CELL DIVISION PROTEIN 1-LIKE 1"/>
    <property type="match status" value="1"/>
</dbReference>
<feature type="compositionally biased region" description="Basic and acidic residues" evidence="1">
    <location>
        <begin position="258"/>
        <end position="282"/>
    </location>
</feature>
<feature type="compositionally biased region" description="Polar residues" evidence="1">
    <location>
        <begin position="235"/>
        <end position="257"/>
    </location>
</feature>
<gene>
    <name evidence="3" type="ORF">PHYEVI_LOCUS2829</name>
</gene>
<dbReference type="InterPro" id="IPR055264">
    <property type="entry name" value="BOD1/SHG1_dom"/>
</dbReference>
<feature type="domain" description="BOD1/SHG1" evidence="2">
    <location>
        <begin position="18"/>
        <end position="114"/>
    </location>
</feature>
<proteinExistence type="predicted"/>
<dbReference type="Proteomes" id="UP001153712">
    <property type="component" value="Chromosome 12"/>
</dbReference>
<feature type="compositionally biased region" description="Polar residues" evidence="1">
    <location>
        <begin position="792"/>
        <end position="806"/>
    </location>
</feature>
<keyword evidence="4" id="KW-1185">Reference proteome</keyword>
<evidence type="ECO:0000313" key="4">
    <source>
        <dbReference type="Proteomes" id="UP001153712"/>
    </source>
</evidence>
<organism evidence="3 4">
    <name type="scientific">Phyllotreta striolata</name>
    <name type="common">Striped flea beetle</name>
    <name type="synonym">Crioceris striolata</name>
    <dbReference type="NCBI Taxonomy" id="444603"/>
    <lineage>
        <taxon>Eukaryota</taxon>
        <taxon>Metazoa</taxon>
        <taxon>Ecdysozoa</taxon>
        <taxon>Arthropoda</taxon>
        <taxon>Hexapoda</taxon>
        <taxon>Insecta</taxon>
        <taxon>Pterygota</taxon>
        <taxon>Neoptera</taxon>
        <taxon>Endopterygota</taxon>
        <taxon>Coleoptera</taxon>
        <taxon>Polyphaga</taxon>
        <taxon>Cucujiformia</taxon>
        <taxon>Chrysomeloidea</taxon>
        <taxon>Chrysomelidae</taxon>
        <taxon>Galerucinae</taxon>
        <taxon>Alticini</taxon>
        <taxon>Phyllotreta</taxon>
    </lineage>
</organism>
<protein>
    <recommendedName>
        <fullName evidence="2">BOD1/SHG1 domain-containing protein</fullName>
    </recommendedName>
</protein>
<feature type="compositionally biased region" description="Polar residues" evidence="1">
    <location>
        <begin position="214"/>
        <end position="223"/>
    </location>
</feature>
<feature type="compositionally biased region" description="Low complexity" evidence="1">
    <location>
        <begin position="581"/>
        <end position="608"/>
    </location>
</feature>
<feature type="compositionally biased region" description="Basic and acidic residues" evidence="1">
    <location>
        <begin position="294"/>
        <end position="331"/>
    </location>
</feature>
<feature type="region of interest" description="Disordered" evidence="1">
    <location>
        <begin position="873"/>
        <end position="929"/>
    </location>
</feature>
<dbReference type="EMBL" id="OU900105">
    <property type="protein sequence ID" value="CAG9856406.1"/>
    <property type="molecule type" value="Genomic_DNA"/>
</dbReference>
<dbReference type="OrthoDB" id="7605699at2759"/>
<feature type="compositionally biased region" description="Basic and acidic residues" evidence="1">
    <location>
        <begin position="493"/>
        <end position="554"/>
    </location>
</feature>